<organism evidence="3 4">
    <name type="scientific">Gloeobacter kilaueensis (strain ATCC BAA-2537 / CCAP 1431/1 / ULC 316 / JS1)</name>
    <dbReference type="NCBI Taxonomy" id="1183438"/>
    <lineage>
        <taxon>Bacteria</taxon>
        <taxon>Bacillati</taxon>
        <taxon>Cyanobacteriota</taxon>
        <taxon>Cyanophyceae</taxon>
        <taxon>Gloeobacterales</taxon>
        <taxon>Gloeobacteraceae</taxon>
        <taxon>Gloeobacter</taxon>
    </lineage>
</organism>
<dbReference type="EMBL" id="CP003587">
    <property type="protein sequence ID" value="AGY59085.1"/>
    <property type="molecule type" value="Genomic_DNA"/>
</dbReference>
<keyword evidence="1" id="KW-0677">Repeat</keyword>
<evidence type="ECO:0000313" key="4">
    <source>
        <dbReference type="Proteomes" id="UP000017396"/>
    </source>
</evidence>
<dbReference type="HOGENOM" id="CLU_1616668_0_0_3"/>
<dbReference type="InterPro" id="IPR004176">
    <property type="entry name" value="Clp_R_N"/>
</dbReference>
<dbReference type="SUPFAM" id="SSF81923">
    <property type="entry name" value="Double Clp-N motif"/>
    <property type="match status" value="2"/>
</dbReference>
<accession>U5QN27</accession>
<dbReference type="Proteomes" id="UP000017396">
    <property type="component" value="Chromosome"/>
</dbReference>
<dbReference type="InterPro" id="IPR036628">
    <property type="entry name" value="Clp_N_dom_sf"/>
</dbReference>
<keyword evidence="4" id="KW-1185">Reference proteome</keyword>
<gene>
    <name evidence="3" type="ORF">GKIL_2839</name>
</gene>
<sequence length="164" mass="17757">MFENFDSATIQVIVLADSEAQRLGQNSLSAEHLLLSLANQERGDAAQWLHAAGMDAKVARRAAQRRAGQSGKWPDWKAALPAGLKTWLAMVQSQNTELPFDEDARIAIEQAATIAGRFGSQKVQPEHLLAGLLAAERSSARSLLTALGIESRDLQEQIDSRLAG</sequence>
<feature type="domain" description="Clp R" evidence="2">
    <location>
        <begin position="2"/>
        <end position="164"/>
    </location>
</feature>
<evidence type="ECO:0000259" key="2">
    <source>
        <dbReference type="PROSITE" id="PS51903"/>
    </source>
</evidence>
<evidence type="ECO:0000256" key="1">
    <source>
        <dbReference type="PROSITE-ProRule" id="PRU01251"/>
    </source>
</evidence>
<dbReference type="STRING" id="1183438.GKIL_2839"/>
<dbReference type="RefSeq" id="WP_023174306.1">
    <property type="nucleotide sequence ID" value="NC_022600.1"/>
</dbReference>
<dbReference type="Gene3D" id="1.10.1780.10">
    <property type="entry name" value="Clp, N-terminal domain"/>
    <property type="match status" value="1"/>
</dbReference>
<name>U5QN27_GLOK1</name>
<proteinExistence type="predicted"/>
<dbReference type="KEGG" id="glj:GKIL_2839"/>
<evidence type="ECO:0000313" key="3">
    <source>
        <dbReference type="EMBL" id="AGY59085.1"/>
    </source>
</evidence>
<dbReference type="AlphaFoldDB" id="U5QN27"/>
<reference evidence="3 4" key="1">
    <citation type="journal article" date="2013" name="PLoS ONE">
        <title>Cultivation and Complete Genome Sequencing of Gloeobacter kilaueensis sp. nov., from a Lava Cave in Kilauea Caldera, Hawai'i.</title>
        <authorList>
            <person name="Saw J.H."/>
            <person name="Schatz M."/>
            <person name="Brown M.V."/>
            <person name="Kunkel D.D."/>
            <person name="Foster J.S."/>
            <person name="Shick H."/>
            <person name="Christensen S."/>
            <person name="Hou S."/>
            <person name="Wan X."/>
            <person name="Donachie S.P."/>
        </authorList>
    </citation>
    <scope>NUCLEOTIDE SEQUENCE [LARGE SCALE GENOMIC DNA]</scope>
    <source>
        <strain evidence="4">JS</strain>
    </source>
</reference>
<protein>
    <submittedName>
        <fullName evidence="3">ATPase</fullName>
    </submittedName>
</protein>
<dbReference type="PROSITE" id="PS51903">
    <property type="entry name" value="CLP_R"/>
    <property type="match status" value="1"/>
</dbReference>
<dbReference type="eggNOG" id="COG0542">
    <property type="taxonomic scope" value="Bacteria"/>
</dbReference>
<dbReference type="Pfam" id="PF02861">
    <property type="entry name" value="Clp_N"/>
    <property type="match status" value="2"/>
</dbReference>